<dbReference type="SUPFAM" id="SSF55729">
    <property type="entry name" value="Acyl-CoA N-acyltransferases (Nat)"/>
    <property type="match status" value="1"/>
</dbReference>
<keyword evidence="2 5" id="KW-0012">Acyltransferase</keyword>
<evidence type="ECO:0000256" key="3">
    <source>
        <dbReference type="SAM" id="MobiDB-lite"/>
    </source>
</evidence>
<evidence type="ECO:0000256" key="2">
    <source>
        <dbReference type="ARBA" id="ARBA00023315"/>
    </source>
</evidence>
<protein>
    <submittedName>
        <fullName evidence="5">GNAT family N-acetyltransferase</fullName>
        <ecNumber evidence="5">2.3.1.-</ecNumber>
    </submittedName>
</protein>
<dbReference type="InterPro" id="IPR000182">
    <property type="entry name" value="GNAT_dom"/>
</dbReference>
<dbReference type="PANTHER" id="PTHR43877">
    <property type="entry name" value="AMINOALKYLPHOSPHONATE N-ACETYLTRANSFERASE-RELATED-RELATED"/>
    <property type="match status" value="1"/>
</dbReference>
<reference evidence="5 6" key="1">
    <citation type="submission" date="2024-09" db="EMBL/GenBank/DDBJ databases">
        <authorList>
            <person name="Sun Q."/>
            <person name="Mori K."/>
        </authorList>
    </citation>
    <scope>NUCLEOTIDE SEQUENCE [LARGE SCALE GENOMIC DNA]</scope>
    <source>
        <strain evidence="5 6">JCM 3028</strain>
    </source>
</reference>
<dbReference type="Pfam" id="PF00583">
    <property type="entry name" value="Acetyltransf_1"/>
    <property type="match status" value="1"/>
</dbReference>
<dbReference type="InterPro" id="IPR050832">
    <property type="entry name" value="Bact_Acetyltransf"/>
</dbReference>
<dbReference type="EC" id="2.3.1.-" evidence="5"/>
<organism evidence="5 6">
    <name type="scientific">Streptosporangium vulgare</name>
    <dbReference type="NCBI Taxonomy" id="46190"/>
    <lineage>
        <taxon>Bacteria</taxon>
        <taxon>Bacillati</taxon>
        <taxon>Actinomycetota</taxon>
        <taxon>Actinomycetes</taxon>
        <taxon>Streptosporangiales</taxon>
        <taxon>Streptosporangiaceae</taxon>
        <taxon>Streptosporangium</taxon>
    </lineage>
</organism>
<evidence type="ECO:0000313" key="6">
    <source>
        <dbReference type="Proteomes" id="UP001589610"/>
    </source>
</evidence>
<sequence>MIREARAGDLPAVERLVEAAYRPWADLIGVRPKPMDDDYAAHAAAGRLHVLDLREELQGDLPGEDGHAGIAGLIVLVPEEGVLLVDNVAVAPGLHGRGLGRRLLSFAEEQARAAGLGALRLYTNARMESNIALYRRLGYEITESRRSGPRDVVFMAKRLPADGDGSPARAGGSTESNMSDS</sequence>
<dbReference type="CDD" id="cd04301">
    <property type="entry name" value="NAT_SF"/>
    <property type="match status" value="1"/>
</dbReference>
<dbReference type="GO" id="GO:0016746">
    <property type="term" value="F:acyltransferase activity"/>
    <property type="evidence" value="ECO:0007669"/>
    <property type="project" value="UniProtKB-KW"/>
</dbReference>
<dbReference type="InterPro" id="IPR016181">
    <property type="entry name" value="Acyl_CoA_acyltransferase"/>
</dbReference>
<name>A0ABV5T8H0_9ACTN</name>
<keyword evidence="1 5" id="KW-0808">Transferase</keyword>
<feature type="domain" description="N-acetyltransferase" evidence="4">
    <location>
        <begin position="1"/>
        <end position="160"/>
    </location>
</feature>
<dbReference type="Proteomes" id="UP001589610">
    <property type="component" value="Unassembled WGS sequence"/>
</dbReference>
<feature type="region of interest" description="Disordered" evidence="3">
    <location>
        <begin position="157"/>
        <end position="181"/>
    </location>
</feature>
<dbReference type="EMBL" id="JBHMBS010000003">
    <property type="protein sequence ID" value="MFB9675236.1"/>
    <property type="molecule type" value="Genomic_DNA"/>
</dbReference>
<evidence type="ECO:0000259" key="4">
    <source>
        <dbReference type="PROSITE" id="PS51186"/>
    </source>
</evidence>
<keyword evidence="6" id="KW-1185">Reference proteome</keyword>
<dbReference type="PROSITE" id="PS51186">
    <property type="entry name" value="GNAT"/>
    <property type="match status" value="1"/>
</dbReference>
<dbReference type="RefSeq" id="WP_386155145.1">
    <property type="nucleotide sequence ID" value="NZ_JBHMBS010000003.1"/>
</dbReference>
<dbReference type="Gene3D" id="3.40.630.30">
    <property type="match status" value="1"/>
</dbReference>
<dbReference type="PANTHER" id="PTHR43877:SF2">
    <property type="entry name" value="AMINOALKYLPHOSPHONATE N-ACETYLTRANSFERASE-RELATED"/>
    <property type="match status" value="1"/>
</dbReference>
<proteinExistence type="predicted"/>
<evidence type="ECO:0000256" key="1">
    <source>
        <dbReference type="ARBA" id="ARBA00022679"/>
    </source>
</evidence>
<accession>A0ABV5T8H0</accession>
<evidence type="ECO:0000313" key="5">
    <source>
        <dbReference type="EMBL" id="MFB9675236.1"/>
    </source>
</evidence>
<gene>
    <name evidence="5" type="ORF">ACFFRH_07035</name>
</gene>
<comment type="caution">
    <text evidence="5">The sequence shown here is derived from an EMBL/GenBank/DDBJ whole genome shotgun (WGS) entry which is preliminary data.</text>
</comment>